<dbReference type="RefSeq" id="WP_071827825.1">
    <property type="nucleotide sequence ID" value="NZ_CAWLWD010000233.1"/>
</dbReference>
<sequence>MYFLFTAVLLGLIPALIANSKGRSFILWWIYGFALFIFALVHSLLISKNNAGIERKQMEEGLVKCPYCAEMIKAEALKCKHCGSDVQEKIEEITLKKFKPSSVPSEFFYKRRKDGIELIDDRVKELSETLIKANIDKDTQEMELHYQSEIESLNKRLPKAIQKQFQDRYVYWLHNIDLVKVDPIVDAAKKAVNTEDLLIKKKDGFMINDDGVKKLVESFFIQSPDSTNVYQDFEDEISTIKRTLPSEVHESFIRKIKYWNNALTDNNNK</sequence>
<evidence type="ECO:0008006" key="3">
    <source>
        <dbReference type="Google" id="ProtNLM"/>
    </source>
</evidence>
<dbReference type="EMBL" id="CBSV010000195">
    <property type="protein sequence ID" value="CDH02579.1"/>
    <property type="molecule type" value="Genomic_DNA"/>
</dbReference>
<feature type="transmembrane region" description="Helical" evidence="1">
    <location>
        <begin position="28"/>
        <end position="46"/>
    </location>
</feature>
<dbReference type="Proteomes" id="UP000028487">
    <property type="component" value="Unassembled WGS sequence"/>
</dbReference>
<evidence type="ECO:0000256" key="1">
    <source>
        <dbReference type="SAM" id="Phobius"/>
    </source>
</evidence>
<proteinExistence type="predicted"/>
<comment type="caution">
    <text evidence="2">The sequence shown here is derived from an EMBL/GenBank/DDBJ whole genome shotgun (WGS) entry which is preliminary data.</text>
</comment>
<name>A0A077NVK1_XENBV</name>
<gene>
    <name evidence="2" type="ORF">XBFM1_2740020</name>
</gene>
<dbReference type="AlphaFoldDB" id="A0A077NVK1"/>
<evidence type="ECO:0000313" key="2">
    <source>
        <dbReference type="EMBL" id="CDH02579.1"/>
    </source>
</evidence>
<keyword evidence="1" id="KW-1133">Transmembrane helix</keyword>
<protein>
    <recommendedName>
        <fullName evidence="3">Zinc ribbon domain-containing protein</fullName>
    </recommendedName>
</protein>
<reference evidence="2" key="1">
    <citation type="submission" date="2013-07" db="EMBL/GenBank/DDBJ databases">
        <title>Sub-species coevolution in mutualistic symbiosis.</title>
        <authorList>
            <person name="Murfin K."/>
            <person name="Klassen J."/>
            <person name="Lee M."/>
            <person name="Forst S."/>
            <person name="Stock P."/>
            <person name="Goodrich-Blair H."/>
        </authorList>
    </citation>
    <scope>NUCLEOTIDE SEQUENCE [LARGE SCALE GENOMIC DNA]</scope>
    <source>
        <strain evidence="2">Feltiae Moldova</strain>
    </source>
</reference>
<accession>A0A077NVK1</accession>
<organism evidence="2">
    <name type="scientific">Xenorhabdus bovienii str. feltiae Moldova</name>
    <dbReference type="NCBI Taxonomy" id="1398200"/>
    <lineage>
        <taxon>Bacteria</taxon>
        <taxon>Pseudomonadati</taxon>
        <taxon>Pseudomonadota</taxon>
        <taxon>Gammaproteobacteria</taxon>
        <taxon>Enterobacterales</taxon>
        <taxon>Morganellaceae</taxon>
        <taxon>Xenorhabdus</taxon>
    </lineage>
</organism>
<dbReference type="HOGENOM" id="CLU_1034232_0_0_6"/>
<keyword evidence="1" id="KW-0812">Transmembrane</keyword>
<keyword evidence="1" id="KW-0472">Membrane</keyword>